<dbReference type="Proteomes" id="UP000054359">
    <property type="component" value="Unassembled WGS sequence"/>
</dbReference>
<sequence>MAQFLLGILLDLQIAVNGNVTETPITASFVQHQKREQTVVDVEELGTFSTEYPFNYPPLERLYNLPPRGREDIGTMFHFFS</sequence>
<evidence type="ECO:0000313" key="2">
    <source>
        <dbReference type="EMBL" id="KFM83455.1"/>
    </source>
</evidence>
<evidence type="ECO:0000256" key="1">
    <source>
        <dbReference type="SAM" id="SignalP"/>
    </source>
</evidence>
<name>A0A087V1G6_STEMI</name>
<proteinExistence type="predicted"/>
<reference evidence="2 3" key="1">
    <citation type="submission" date="2013-11" db="EMBL/GenBank/DDBJ databases">
        <title>Genome sequencing of Stegodyphus mimosarum.</title>
        <authorList>
            <person name="Bechsgaard J."/>
        </authorList>
    </citation>
    <scope>NUCLEOTIDE SEQUENCE [LARGE SCALE GENOMIC DNA]</scope>
</reference>
<protein>
    <submittedName>
        <fullName evidence="2">Uncharacterized protein</fullName>
    </submittedName>
</protein>
<keyword evidence="1" id="KW-0732">Signal</keyword>
<feature type="signal peptide" evidence="1">
    <location>
        <begin position="1"/>
        <end position="18"/>
    </location>
</feature>
<keyword evidence="3" id="KW-1185">Reference proteome</keyword>
<accession>A0A087V1G6</accession>
<organism evidence="2 3">
    <name type="scientific">Stegodyphus mimosarum</name>
    <name type="common">African social velvet spider</name>
    <dbReference type="NCBI Taxonomy" id="407821"/>
    <lineage>
        <taxon>Eukaryota</taxon>
        <taxon>Metazoa</taxon>
        <taxon>Ecdysozoa</taxon>
        <taxon>Arthropoda</taxon>
        <taxon>Chelicerata</taxon>
        <taxon>Arachnida</taxon>
        <taxon>Araneae</taxon>
        <taxon>Araneomorphae</taxon>
        <taxon>Entelegynae</taxon>
        <taxon>Eresoidea</taxon>
        <taxon>Eresidae</taxon>
        <taxon>Stegodyphus</taxon>
    </lineage>
</organism>
<gene>
    <name evidence="2" type="ORF">X975_04634</name>
</gene>
<feature type="non-terminal residue" evidence="2">
    <location>
        <position position="81"/>
    </location>
</feature>
<evidence type="ECO:0000313" key="3">
    <source>
        <dbReference type="Proteomes" id="UP000054359"/>
    </source>
</evidence>
<dbReference type="AlphaFoldDB" id="A0A087V1G6"/>
<dbReference type="EMBL" id="KL823015">
    <property type="protein sequence ID" value="KFM83455.1"/>
    <property type="molecule type" value="Genomic_DNA"/>
</dbReference>
<feature type="chain" id="PRO_5001831156" evidence="1">
    <location>
        <begin position="19"/>
        <end position="81"/>
    </location>
</feature>